<reference evidence="1 2" key="1">
    <citation type="submission" date="2018-08" db="EMBL/GenBank/DDBJ databases">
        <title>Diversity &amp; Physiological Properties of Lignin-Decomposing Actinobacteria from Soil.</title>
        <authorList>
            <person name="Roh S.G."/>
            <person name="Kim S.B."/>
        </authorList>
    </citation>
    <scope>NUCLEOTIDE SEQUENCE [LARGE SCALE GENOMIC DNA]</scope>
    <source>
        <strain evidence="1 2">MMS17-GH009</strain>
    </source>
</reference>
<protein>
    <submittedName>
        <fullName evidence="1">Uncharacterized protein</fullName>
    </submittedName>
</protein>
<dbReference type="Proteomes" id="UP000263377">
    <property type="component" value="Unassembled WGS sequence"/>
</dbReference>
<gene>
    <name evidence="1" type="ORF">DR950_23160</name>
</gene>
<evidence type="ECO:0000313" key="2">
    <source>
        <dbReference type="Proteomes" id="UP000263377"/>
    </source>
</evidence>
<dbReference type="AlphaFoldDB" id="A0A372ZY44"/>
<comment type="caution">
    <text evidence="1">The sequence shown here is derived from an EMBL/GenBank/DDBJ whole genome shotgun (WGS) entry which is preliminary data.</text>
</comment>
<dbReference type="RefSeq" id="WP_117488389.1">
    <property type="nucleotide sequence ID" value="NZ_QVIG01000001.1"/>
</dbReference>
<name>A0A372ZY44_9ACTN</name>
<proteinExistence type="predicted"/>
<dbReference type="EMBL" id="QVIG01000001">
    <property type="protein sequence ID" value="RGD60300.1"/>
    <property type="molecule type" value="Genomic_DNA"/>
</dbReference>
<keyword evidence="2" id="KW-1185">Reference proteome</keyword>
<organism evidence="1 2">
    <name type="scientific">Kitasatospora xanthocidica</name>
    <dbReference type="NCBI Taxonomy" id="83382"/>
    <lineage>
        <taxon>Bacteria</taxon>
        <taxon>Bacillati</taxon>
        <taxon>Actinomycetota</taxon>
        <taxon>Actinomycetes</taxon>
        <taxon>Kitasatosporales</taxon>
        <taxon>Streptomycetaceae</taxon>
        <taxon>Kitasatospora</taxon>
    </lineage>
</organism>
<evidence type="ECO:0000313" key="1">
    <source>
        <dbReference type="EMBL" id="RGD60300.1"/>
    </source>
</evidence>
<accession>A0A372ZY44</accession>
<sequence length="600" mass="64156">MSRTVRRARGSGDLAVSVRQAFDAGGKELSFDDPGFMDIGGRLRRFRHCGCDLVAKLRPLEEARSERDLAAESARRLGGLTVDGLGAVEVCVPELVPLPGRGAALVSPYLGRRVSAGSGADGLSVSVIASLLVALLDRGVEASGCVPRNMFRQSGRTVLIDWEDALLVPAGAAPDELTLMKWDIAWSDLLGRDLKLRERIPASSPGEQAELDDFETVLASWLPQAATYRDVRRYGVEVTLASELPAERAGSASAAGLGHLAEDVLPSRLGVFHAVLTAYLREQRGEDAYASLLGQLDTLARSSRPAVSAMDLRALRRAWVLALFSAAESNLPAEAVSLEQLASRIAKLVRAGGWKAARERAAVAEEITDRLADVILTVLRLEELDLLLRGSCAQGVLGLGSDIDFELSSAAFPGGHRPAEDLMIEALTCLGLEAEGSAARPGERDLVSVDGGTARDLHEWFELRRPGSDLHDPGWAATLLAPPSAGVIGRPSQYEGQGREHTAKYLWFESRAVLARLAFTAAGGSRIPVTLERQLAILPRAIGAEDTAELCDLLRATFALRETADPAHPAGGQADAEITRLAARLDLFRQRLGLPGPRNP</sequence>